<name>A0A399J734_9MICC</name>
<dbReference type="PANTHER" id="PTHR30290:SF38">
    <property type="entry name" value="D,D-DIPEPTIDE-BINDING PERIPLASMIC PROTEIN DDPA-RELATED"/>
    <property type="match status" value="1"/>
</dbReference>
<reference evidence="3 4" key="1">
    <citation type="submission" date="2018-07" db="EMBL/GenBank/DDBJ databases">
        <title>Arthrobacter sp. nov., isolated from raw cow's milk with high bacterial count.</title>
        <authorList>
            <person name="Hahne J."/>
            <person name="Isele D."/>
            <person name="Lipski A."/>
        </authorList>
    </citation>
    <scope>NUCLEOTIDE SEQUENCE [LARGE SCALE GENOMIC DNA]</scope>
    <source>
        <strain evidence="3 4">JZ R-35</strain>
    </source>
</reference>
<keyword evidence="4" id="KW-1185">Reference proteome</keyword>
<dbReference type="InterPro" id="IPR039424">
    <property type="entry name" value="SBP_5"/>
</dbReference>
<dbReference type="Pfam" id="PF00496">
    <property type="entry name" value="SBP_bac_5"/>
    <property type="match status" value="1"/>
</dbReference>
<dbReference type="Gene3D" id="3.10.105.10">
    <property type="entry name" value="Dipeptide-binding Protein, Domain 3"/>
    <property type="match status" value="1"/>
</dbReference>
<evidence type="ECO:0000313" key="4">
    <source>
        <dbReference type="Proteomes" id="UP000265419"/>
    </source>
</evidence>
<dbReference type="Gene3D" id="3.40.190.10">
    <property type="entry name" value="Periplasmic binding protein-like II"/>
    <property type="match status" value="1"/>
</dbReference>
<dbReference type="PIRSF" id="PIRSF002741">
    <property type="entry name" value="MppA"/>
    <property type="match status" value="1"/>
</dbReference>
<dbReference type="Gene3D" id="3.90.76.10">
    <property type="entry name" value="Dipeptide-binding Protein, Domain 1"/>
    <property type="match status" value="1"/>
</dbReference>
<dbReference type="AlphaFoldDB" id="A0A399J734"/>
<dbReference type="GO" id="GO:1904680">
    <property type="term" value="F:peptide transmembrane transporter activity"/>
    <property type="evidence" value="ECO:0007669"/>
    <property type="project" value="TreeGrafter"/>
</dbReference>
<evidence type="ECO:0000313" key="3">
    <source>
        <dbReference type="EMBL" id="RII41291.1"/>
    </source>
</evidence>
<comment type="caution">
    <text evidence="3">The sequence shown here is derived from an EMBL/GenBank/DDBJ whole genome shotgun (WGS) entry which is preliminary data.</text>
</comment>
<dbReference type="EMBL" id="QQXK01000031">
    <property type="protein sequence ID" value="RII41291.1"/>
    <property type="molecule type" value="Genomic_DNA"/>
</dbReference>
<dbReference type="PROSITE" id="PS51318">
    <property type="entry name" value="TAT"/>
    <property type="match status" value="1"/>
</dbReference>
<keyword evidence="1" id="KW-0732">Signal</keyword>
<feature type="domain" description="Solute-binding protein family 5" evidence="2">
    <location>
        <begin position="87"/>
        <end position="418"/>
    </location>
</feature>
<dbReference type="Proteomes" id="UP000265419">
    <property type="component" value="Unassembled WGS sequence"/>
</dbReference>
<proteinExistence type="predicted"/>
<evidence type="ECO:0000256" key="1">
    <source>
        <dbReference type="ARBA" id="ARBA00022729"/>
    </source>
</evidence>
<dbReference type="PANTHER" id="PTHR30290">
    <property type="entry name" value="PERIPLASMIC BINDING COMPONENT OF ABC TRANSPORTER"/>
    <property type="match status" value="1"/>
</dbReference>
<protein>
    <submittedName>
        <fullName evidence="3">ABC transporter substrate-binding protein</fullName>
    </submittedName>
</protein>
<sequence>MPGAGPSRRAVLAGGVTAAASAWLLTACDAGHTARDAVAAAPPGSVTLALTAPPANLDFTTTSGAAIPQALMGNVYQGLVAVNDDGELVPALASAWSVDESGTRYTFELQKGVRFSNGDEFTSATVKFSLERVNSDAWTNGLKAGMAVLERVETPDPLVAVAVLKRPSQAWLRSLATLIGAMFTPSAVTGLKGAAVGTGPFEVTSWKTGQSLALTRRADYWGEPAASPQVTLRYYADNTTAVNALRGGAVDAVVGLASPELVTPFEKNADYRITQGTSTGEVVLSMNNQAAPFDDVRVRRAVMYGVDSAGVMATAYDARGTLIGAPVPPTSPYYEDLNGAYPYDPARATALLKEAGVYGSTVIFSVPDLPYAVAASQAVASDLTKVGLTVKITVQEFPAVWLQEVLTTHNYQMSVIGHVEPDDLLTLLSSGYYLGYDGARVASIAARADAGSTEEFVAGMREVVRTAIVEDAAADTLFLLPALSLMRASLQGLPVNSPTTALNLSRVVKA</sequence>
<organism evidence="3 4">
    <name type="scientific">Galactobacter valiniphilus</name>
    <dbReference type="NCBI Taxonomy" id="2676122"/>
    <lineage>
        <taxon>Bacteria</taxon>
        <taxon>Bacillati</taxon>
        <taxon>Actinomycetota</taxon>
        <taxon>Actinomycetes</taxon>
        <taxon>Micrococcales</taxon>
        <taxon>Micrococcaceae</taxon>
        <taxon>Galactobacter</taxon>
    </lineage>
</organism>
<dbReference type="InterPro" id="IPR030678">
    <property type="entry name" value="Peptide/Ni-bd"/>
</dbReference>
<dbReference type="InterPro" id="IPR006311">
    <property type="entry name" value="TAT_signal"/>
</dbReference>
<dbReference type="GO" id="GO:0015833">
    <property type="term" value="P:peptide transport"/>
    <property type="evidence" value="ECO:0007669"/>
    <property type="project" value="TreeGrafter"/>
</dbReference>
<dbReference type="GO" id="GO:0042597">
    <property type="term" value="C:periplasmic space"/>
    <property type="evidence" value="ECO:0007669"/>
    <property type="project" value="UniProtKB-ARBA"/>
</dbReference>
<accession>A0A399J734</accession>
<gene>
    <name evidence="3" type="ORF">DWB68_13540</name>
</gene>
<dbReference type="InterPro" id="IPR000914">
    <property type="entry name" value="SBP_5_dom"/>
</dbReference>
<dbReference type="SUPFAM" id="SSF53850">
    <property type="entry name" value="Periplasmic binding protein-like II"/>
    <property type="match status" value="1"/>
</dbReference>
<evidence type="ECO:0000259" key="2">
    <source>
        <dbReference type="Pfam" id="PF00496"/>
    </source>
</evidence>
<dbReference type="GO" id="GO:0043190">
    <property type="term" value="C:ATP-binding cassette (ABC) transporter complex"/>
    <property type="evidence" value="ECO:0007669"/>
    <property type="project" value="InterPro"/>
</dbReference>